<dbReference type="InterPro" id="IPR011047">
    <property type="entry name" value="Quinoprotein_ADH-like_sf"/>
</dbReference>
<comment type="caution">
    <text evidence="2">The sequence shown here is derived from an EMBL/GenBank/DDBJ whole genome shotgun (WGS) entry which is preliminary data.</text>
</comment>
<organism evidence="2 3">
    <name type="scientific">Rhodonellum ikkaensis</name>
    <dbReference type="NCBI Taxonomy" id="336829"/>
    <lineage>
        <taxon>Bacteria</taxon>
        <taxon>Pseudomonadati</taxon>
        <taxon>Bacteroidota</taxon>
        <taxon>Cytophagia</taxon>
        <taxon>Cytophagales</taxon>
        <taxon>Cytophagaceae</taxon>
        <taxon>Rhodonellum</taxon>
    </lineage>
</organism>
<dbReference type="Proteomes" id="UP000199663">
    <property type="component" value="Unassembled WGS sequence"/>
</dbReference>
<evidence type="ECO:0000256" key="1">
    <source>
        <dbReference type="SAM" id="SignalP"/>
    </source>
</evidence>
<evidence type="ECO:0000313" key="3">
    <source>
        <dbReference type="Proteomes" id="UP000199663"/>
    </source>
</evidence>
<dbReference type="RefSeq" id="WP_019598518.1">
    <property type="nucleotide sequence ID" value="NZ_FNQC01000010.1"/>
</dbReference>
<evidence type="ECO:0000313" key="2">
    <source>
        <dbReference type="EMBL" id="SDZ31288.1"/>
    </source>
</evidence>
<gene>
    <name evidence="2" type="ORF">SAMN05444412_1108</name>
</gene>
<reference evidence="2 3" key="1">
    <citation type="submission" date="2016-10" db="EMBL/GenBank/DDBJ databases">
        <authorList>
            <person name="Varghese N."/>
            <person name="Submissions S."/>
        </authorList>
    </citation>
    <scope>NUCLEOTIDE SEQUENCE [LARGE SCALE GENOMIC DNA]</scope>
    <source>
        <strain evidence="2 3">DSM 17997</strain>
    </source>
</reference>
<keyword evidence="3" id="KW-1185">Reference proteome</keyword>
<feature type="chain" id="PRO_5045548509" evidence="1">
    <location>
        <begin position="27"/>
        <end position="665"/>
    </location>
</feature>
<feature type="signal peptide" evidence="1">
    <location>
        <begin position="1"/>
        <end position="26"/>
    </location>
</feature>
<proteinExistence type="predicted"/>
<dbReference type="Gene3D" id="2.130.10.10">
    <property type="entry name" value="YVTN repeat-like/Quinoprotein amine dehydrogenase"/>
    <property type="match status" value="1"/>
</dbReference>
<accession>A0A1H3S0W5</accession>
<name>A0A1H3S0W5_9BACT</name>
<dbReference type="SUPFAM" id="SSF50998">
    <property type="entry name" value="Quinoprotein alcohol dehydrogenase-like"/>
    <property type="match status" value="1"/>
</dbReference>
<sequence length="665" mass="72839">MKKGKKSLNVLLFGFLFFAMCHQSHAQKIQETLVNHGPQLTASMIQGSLFVEDASGRELVYTVVRGEPAHLLAYEVKTQALVFDVPLPKADGAWDLAESSDGYLYIPGANGSLFQHLIGSDQIKDLGIALPEETYLWNLTAGNEGEIFGATYPGCRVFRYHPDEGFSDVGKGPLVKGENYVRSLAFHKRTGLLYAGIGSHAHLIELNPKTGVKTDILPEAYREKEFVYGLEIVPSASGEDRLFALLTSGNQTLVINLKTKLVEQEIEGMDLKALASSPSGDQVYVSSKARILAFDPKKPFQEAKTILAKAGTANALHWSKAGHLKVLTAGGNLMTVDPVSQKESSGQLDIPGQPIPINAIVAAADGKIWTGGYLAGGHASFDPQTNAVEEFKGLDQTEGMVRSGNEIYMGIYPKGKFYVFDSQQPWTSKEDNPRFLGQIPGQSRGFALAALGNTQKLAFGMIPEYGQLGGALVVYDKQTQDLNTFEQPIPDQGISSLIYHRDVLLVGTTISGGLGIAPTTKEAKIFIWDVLEKKVVYETVPVLGASAITGLMVGPDDNIWGMADGSLFVFDPKNKVTQRVQKLYDFPAFKSHLWRSAFLVLHPNGYVYGTDNKRLFRLDPRSMQVDEIAEDASLLVMDPMGRLYFKRGTELWSFFPQSTNSNLNQ</sequence>
<protein>
    <submittedName>
        <fullName evidence="2">Uncharacterized protein</fullName>
    </submittedName>
</protein>
<dbReference type="EMBL" id="FNQC01000010">
    <property type="protein sequence ID" value="SDZ31288.1"/>
    <property type="molecule type" value="Genomic_DNA"/>
</dbReference>
<keyword evidence="1" id="KW-0732">Signal</keyword>
<dbReference type="InterPro" id="IPR015943">
    <property type="entry name" value="WD40/YVTN_repeat-like_dom_sf"/>
</dbReference>